<accession>A0A5A7UR09</accession>
<dbReference type="InterPro" id="IPR052035">
    <property type="entry name" value="ZnF_BED_domain_contain"/>
</dbReference>
<evidence type="ECO:0000256" key="10">
    <source>
        <dbReference type="PROSITE-ProRule" id="PRU00027"/>
    </source>
</evidence>
<dbReference type="Pfam" id="PF14372">
    <property type="entry name" value="hAT-like_RNase-H"/>
    <property type="match status" value="1"/>
</dbReference>
<evidence type="ECO:0000259" key="12">
    <source>
        <dbReference type="PROSITE" id="PS50808"/>
    </source>
</evidence>
<evidence type="ECO:0000256" key="7">
    <source>
        <dbReference type="ARBA" id="ARBA00023125"/>
    </source>
</evidence>
<evidence type="ECO:0000256" key="2">
    <source>
        <dbReference type="ARBA" id="ARBA00011738"/>
    </source>
</evidence>
<evidence type="ECO:0000256" key="11">
    <source>
        <dbReference type="SAM" id="MobiDB-lite"/>
    </source>
</evidence>
<dbReference type="SUPFAM" id="SSF53098">
    <property type="entry name" value="Ribonuclease H-like"/>
    <property type="match status" value="1"/>
</dbReference>
<dbReference type="InterPro" id="IPR008906">
    <property type="entry name" value="HATC_C_dom"/>
</dbReference>
<dbReference type="PANTHER" id="PTHR46481:SF8">
    <property type="entry name" value="ZINC FINGER BED DOMAIN-CONTAINING PROTEIN RICESLEEPER 1-LIKE"/>
    <property type="match status" value="1"/>
</dbReference>
<evidence type="ECO:0000256" key="6">
    <source>
        <dbReference type="ARBA" id="ARBA00023015"/>
    </source>
</evidence>
<evidence type="ECO:0000256" key="9">
    <source>
        <dbReference type="ARBA" id="ARBA00023242"/>
    </source>
</evidence>
<dbReference type="PROSITE" id="PS50808">
    <property type="entry name" value="ZF_BED"/>
    <property type="match status" value="1"/>
</dbReference>
<keyword evidence="4 10" id="KW-0863">Zinc-finger</keyword>
<dbReference type="GO" id="GO:0005634">
    <property type="term" value="C:nucleus"/>
    <property type="evidence" value="ECO:0007669"/>
    <property type="project" value="UniProtKB-SubCell"/>
</dbReference>
<evidence type="ECO:0000256" key="3">
    <source>
        <dbReference type="ARBA" id="ARBA00022723"/>
    </source>
</evidence>
<feature type="domain" description="BED-type" evidence="12">
    <location>
        <begin position="64"/>
        <end position="122"/>
    </location>
</feature>
<dbReference type="GO" id="GO:0003677">
    <property type="term" value="F:DNA binding"/>
    <property type="evidence" value="ECO:0007669"/>
    <property type="project" value="UniProtKB-KW"/>
</dbReference>
<gene>
    <name evidence="13" type="ORF">E6C27_scaffold319G001560</name>
</gene>
<dbReference type="SMART" id="SM00614">
    <property type="entry name" value="ZnF_BED"/>
    <property type="match status" value="1"/>
</dbReference>
<proteinExistence type="predicted"/>
<dbReference type="PANTHER" id="PTHR46481">
    <property type="entry name" value="ZINC FINGER BED DOMAIN-CONTAINING PROTEIN 4"/>
    <property type="match status" value="1"/>
</dbReference>
<dbReference type="InterPro" id="IPR025525">
    <property type="entry name" value="hAT-like_transposase_RNase-H"/>
</dbReference>
<evidence type="ECO:0000313" key="14">
    <source>
        <dbReference type="Proteomes" id="UP000321393"/>
    </source>
</evidence>
<comment type="subcellular location">
    <subcellularLocation>
        <location evidence="1">Nucleus</location>
    </subcellularLocation>
</comment>
<dbReference type="AlphaFoldDB" id="A0A5A7UR09"/>
<dbReference type="Pfam" id="PF02892">
    <property type="entry name" value="zf-BED"/>
    <property type="match status" value="1"/>
</dbReference>
<keyword evidence="7" id="KW-0238">DNA-binding</keyword>
<reference evidence="13 14" key="1">
    <citation type="submission" date="2019-08" db="EMBL/GenBank/DDBJ databases">
        <title>Draft genome sequences of two oriental melons (Cucumis melo L. var makuwa).</title>
        <authorList>
            <person name="Kwon S.-Y."/>
        </authorList>
    </citation>
    <scope>NUCLEOTIDE SEQUENCE [LARGE SCALE GENOMIC DNA]</scope>
    <source>
        <strain evidence="14">cv. SW 3</strain>
        <tissue evidence="13">Leaf</tissue>
    </source>
</reference>
<comment type="subunit">
    <text evidence="2">Homodimer.</text>
</comment>
<name>A0A5A7UR09_CUCMM</name>
<dbReference type="GO" id="GO:0046983">
    <property type="term" value="F:protein dimerization activity"/>
    <property type="evidence" value="ECO:0007669"/>
    <property type="project" value="InterPro"/>
</dbReference>
<feature type="region of interest" description="Disordered" evidence="11">
    <location>
        <begin position="1"/>
        <end position="71"/>
    </location>
</feature>
<protein>
    <submittedName>
        <fullName evidence="13">Zinc finger BED domain-containing protein RICESLEEPER 2-like</fullName>
    </submittedName>
</protein>
<organism evidence="13 14">
    <name type="scientific">Cucumis melo var. makuwa</name>
    <name type="common">Oriental melon</name>
    <dbReference type="NCBI Taxonomy" id="1194695"/>
    <lineage>
        <taxon>Eukaryota</taxon>
        <taxon>Viridiplantae</taxon>
        <taxon>Streptophyta</taxon>
        <taxon>Embryophyta</taxon>
        <taxon>Tracheophyta</taxon>
        <taxon>Spermatophyta</taxon>
        <taxon>Magnoliopsida</taxon>
        <taxon>eudicotyledons</taxon>
        <taxon>Gunneridae</taxon>
        <taxon>Pentapetalae</taxon>
        <taxon>rosids</taxon>
        <taxon>fabids</taxon>
        <taxon>Cucurbitales</taxon>
        <taxon>Cucurbitaceae</taxon>
        <taxon>Benincaseae</taxon>
        <taxon>Cucumis</taxon>
    </lineage>
</organism>
<keyword evidence="8" id="KW-0804">Transcription</keyword>
<feature type="compositionally biased region" description="Polar residues" evidence="11">
    <location>
        <begin position="1"/>
        <end position="32"/>
    </location>
</feature>
<dbReference type="InterPro" id="IPR036236">
    <property type="entry name" value="Znf_C2H2_sf"/>
</dbReference>
<dbReference type="EMBL" id="SSTE01008362">
    <property type="protein sequence ID" value="KAA0056011.1"/>
    <property type="molecule type" value="Genomic_DNA"/>
</dbReference>
<evidence type="ECO:0000256" key="5">
    <source>
        <dbReference type="ARBA" id="ARBA00022833"/>
    </source>
</evidence>
<evidence type="ECO:0000313" key="13">
    <source>
        <dbReference type="EMBL" id="KAA0056011.1"/>
    </source>
</evidence>
<dbReference type="GO" id="GO:0008270">
    <property type="term" value="F:zinc ion binding"/>
    <property type="evidence" value="ECO:0007669"/>
    <property type="project" value="UniProtKB-KW"/>
</dbReference>
<evidence type="ECO:0000256" key="1">
    <source>
        <dbReference type="ARBA" id="ARBA00004123"/>
    </source>
</evidence>
<dbReference type="OrthoDB" id="1718237at2759"/>
<keyword evidence="5" id="KW-0862">Zinc</keyword>
<dbReference type="SUPFAM" id="SSF57667">
    <property type="entry name" value="beta-beta-alpha zinc fingers"/>
    <property type="match status" value="1"/>
</dbReference>
<dbReference type="Pfam" id="PF05699">
    <property type="entry name" value="Dimer_Tnp_hAT"/>
    <property type="match status" value="1"/>
</dbReference>
<keyword evidence="3" id="KW-0479">Metal-binding</keyword>
<keyword evidence="6" id="KW-0805">Transcription regulation</keyword>
<comment type="caution">
    <text evidence="13">The sequence shown here is derived from an EMBL/GenBank/DDBJ whole genome shotgun (WGS) entry which is preliminary data.</text>
</comment>
<keyword evidence="9" id="KW-0539">Nucleus</keyword>
<sequence length="734" mass="84043">MDTVSDTAESSLSNFTMDSSSENASATGNNEMPSPLPPPPPNTSQTTQHVPPLPPKSKRKRPNKQTSSVWDHFTKMEASAKDGARCKCNYCSKDYACDSNSCGTSTLWKHLRNQCKKYPYREENKGQTTLTLVPENDGKGANASNFVTTLFSQSACRLACAKMIIMNELSFRFVETEGFRRFCSIACPKFDVPSRVTIARDIYQLYLEEKKKLKSFLLKGSQRICLTTDTWTSLQNVNYMVITTHFIDYEWVLHKKILSFCQVANHKGETIGRAIKSCLLEWGIDKIFTITVDNASSNDVAISYVKRRLKSWKSIVLDGELLHMRCCAHIINLIVNDGLKDMNDSIASVRNAVRYVRSSPKRMEKFKACVKQEKIQCKALVCLDVATRWNSTYLMLEHAIKFEKAFKILEEEKEDSDFVEYFEEDDRGNKRLGPPSESDWLAVSVFIKFLKGFYETTTKVSGSSYVTSNVGYKEINKIQFVLKKWSNNNNYVLSLMAMNMKAKFDKYWGSLEKMNKLMFVAMVIDPRYKLKYLTYCLSNVYESDVVKDVVESVKIYLYRLYDFYKSQHNSSTQIGHSTDDLKQSNNVTMEVENDEEVDPWITFCALREEESSMEVENDLTYYLSDKDVVNKEEFDIMYWWKMNGYKYPILSTIVRDVLAVPISTVASESAFSTGGRILDSFRSSLTPKTVETLICTQNWIRGGSVLLDLHPQLEELETYENIEIGNPSSSIILD</sequence>
<dbReference type="InterPro" id="IPR012337">
    <property type="entry name" value="RNaseH-like_sf"/>
</dbReference>
<dbReference type="Proteomes" id="UP000321393">
    <property type="component" value="Unassembled WGS sequence"/>
</dbReference>
<evidence type="ECO:0000256" key="4">
    <source>
        <dbReference type="ARBA" id="ARBA00022771"/>
    </source>
</evidence>
<dbReference type="InterPro" id="IPR003656">
    <property type="entry name" value="Znf_BED"/>
</dbReference>
<evidence type="ECO:0000256" key="8">
    <source>
        <dbReference type="ARBA" id="ARBA00023163"/>
    </source>
</evidence>